<accession>A0ACC3TC26</accession>
<gene>
    <name evidence="1" type="ORF">V1525DRAFT_393654</name>
</gene>
<protein>
    <submittedName>
        <fullName evidence="1">Uncharacterized protein</fullName>
    </submittedName>
</protein>
<organism evidence="1 2">
    <name type="scientific">Lipomyces kononenkoae</name>
    <name type="common">Yeast</name>
    <dbReference type="NCBI Taxonomy" id="34357"/>
    <lineage>
        <taxon>Eukaryota</taxon>
        <taxon>Fungi</taxon>
        <taxon>Dikarya</taxon>
        <taxon>Ascomycota</taxon>
        <taxon>Saccharomycotina</taxon>
        <taxon>Lipomycetes</taxon>
        <taxon>Lipomycetales</taxon>
        <taxon>Lipomycetaceae</taxon>
        <taxon>Lipomyces</taxon>
    </lineage>
</organism>
<keyword evidence="2" id="KW-1185">Reference proteome</keyword>
<evidence type="ECO:0000313" key="1">
    <source>
        <dbReference type="EMBL" id="KAK9241085.1"/>
    </source>
</evidence>
<name>A0ACC3TC26_LIPKO</name>
<dbReference type="EMBL" id="MU971336">
    <property type="protein sequence ID" value="KAK9241085.1"/>
    <property type="molecule type" value="Genomic_DNA"/>
</dbReference>
<proteinExistence type="predicted"/>
<reference evidence="2" key="1">
    <citation type="journal article" date="2024" name="Front. Bioeng. Biotechnol.">
        <title>Genome-scale model development and genomic sequencing of the oleaginous clade Lipomyces.</title>
        <authorList>
            <person name="Czajka J.J."/>
            <person name="Han Y."/>
            <person name="Kim J."/>
            <person name="Mondo S.J."/>
            <person name="Hofstad B.A."/>
            <person name="Robles A."/>
            <person name="Haridas S."/>
            <person name="Riley R."/>
            <person name="LaButti K."/>
            <person name="Pangilinan J."/>
            <person name="Andreopoulos W."/>
            <person name="Lipzen A."/>
            <person name="Yan J."/>
            <person name="Wang M."/>
            <person name="Ng V."/>
            <person name="Grigoriev I.V."/>
            <person name="Spatafora J.W."/>
            <person name="Magnuson J.K."/>
            <person name="Baker S.E."/>
            <person name="Pomraning K.R."/>
        </authorList>
    </citation>
    <scope>NUCLEOTIDE SEQUENCE [LARGE SCALE GENOMIC DNA]</scope>
    <source>
        <strain evidence="2">CBS 7786</strain>
    </source>
</reference>
<sequence length="256" mass="28743">MSSSPTSSASMTSQRQPRGILKNPPPPELYHLPPPAVDHEVLLRNTRTNAAQHGDHKNVNIRRLSTTSSDAARNGNGLADASGRLKWDEANIYLTEQERTATMKITEPKTPYAHSIDLSDLVDDDDIDEGDGIYLNGVNGNHGRDDVPGLDLGEPEEVVPAPRFSSATIVTDGEEGERRISLDENSPDMPDVDDEPEEGGGERHRRFEEMRKKHYEMKDALKLAHQLQDEEDEEEEQEQEDDDHLQDEDNEEQEDE</sequence>
<comment type="caution">
    <text evidence="1">The sequence shown here is derived from an EMBL/GenBank/DDBJ whole genome shotgun (WGS) entry which is preliminary data.</text>
</comment>
<dbReference type="Proteomes" id="UP001433508">
    <property type="component" value="Unassembled WGS sequence"/>
</dbReference>
<evidence type="ECO:0000313" key="2">
    <source>
        <dbReference type="Proteomes" id="UP001433508"/>
    </source>
</evidence>